<dbReference type="PANTHER" id="PTHR43515">
    <property type="entry name" value="THREONINE SYNTHASE-LIKE 1"/>
    <property type="match status" value="1"/>
</dbReference>
<gene>
    <name evidence="5" type="ORF">HMPREF9952_1475</name>
</gene>
<accession>F9QBC6</accession>
<dbReference type="PROSITE" id="PS00165">
    <property type="entry name" value="DEHYDRATASE_SER_THR"/>
    <property type="match status" value="1"/>
</dbReference>
<dbReference type="InterPro" id="IPR029144">
    <property type="entry name" value="Thr_synth_N"/>
</dbReference>
<dbReference type="Gene3D" id="3.40.50.1100">
    <property type="match status" value="1"/>
</dbReference>
<protein>
    <submittedName>
        <fullName evidence="5">Putative threonine synthase</fullName>
    </submittedName>
</protein>
<dbReference type="GO" id="GO:0005737">
    <property type="term" value="C:cytoplasm"/>
    <property type="evidence" value="ECO:0007669"/>
    <property type="project" value="TreeGrafter"/>
</dbReference>
<dbReference type="STRING" id="1035188.HMPREF9952_1475"/>
<dbReference type="Gene3D" id="3.90.1380.10">
    <property type="entry name" value="Threonine synthase, N-terminal domain"/>
    <property type="match status" value="1"/>
</dbReference>
<dbReference type="GO" id="GO:0006520">
    <property type="term" value="P:amino acid metabolic process"/>
    <property type="evidence" value="ECO:0007669"/>
    <property type="project" value="InterPro"/>
</dbReference>
<comment type="caution">
    <text evidence="5">The sequence shown here is derived from an EMBL/GenBank/DDBJ whole genome shotgun (WGS) entry which is preliminary data.</text>
</comment>
<dbReference type="SUPFAM" id="SSF53686">
    <property type="entry name" value="Tryptophan synthase beta subunit-like PLP-dependent enzymes"/>
    <property type="match status" value="1"/>
</dbReference>
<comment type="cofactor">
    <cofactor evidence="1">
        <name>pyridoxal 5'-phosphate</name>
        <dbReference type="ChEBI" id="CHEBI:597326"/>
    </cofactor>
</comment>
<evidence type="ECO:0000313" key="6">
    <source>
        <dbReference type="Proteomes" id="UP000006235"/>
    </source>
</evidence>
<dbReference type="GO" id="GO:0030170">
    <property type="term" value="F:pyridoxal phosphate binding"/>
    <property type="evidence" value="ECO:0007669"/>
    <property type="project" value="InterPro"/>
</dbReference>
<reference evidence="5 6" key="1">
    <citation type="submission" date="2011-07" db="EMBL/GenBank/DDBJ databases">
        <authorList>
            <person name="Harkins D.M."/>
            <person name="Madupu R."/>
            <person name="Durkin A.S."/>
            <person name="Torralba M."/>
            <person name="Methe B."/>
            <person name="Sutton G.G."/>
            <person name="Nelson K.E."/>
        </authorList>
    </citation>
    <scope>NUCLEOTIDE SEQUENCE [LARGE SCALE GENOMIC DNA]</scope>
    <source>
        <strain evidence="5 6">HK 85</strain>
    </source>
</reference>
<dbReference type="PANTHER" id="PTHR43515:SF1">
    <property type="entry name" value="THREONINE SYNTHASE-LIKE 1"/>
    <property type="match status" value="1"/>
</dbReference>
<evidence type="ECO:0000256" key="2">
    <source>
        <dbReference type="ARBA" id="ARBA00022898"/>
    </source>
</evidence>
<feature type="domain" description="Tryptophan synthase beta chain-like PALP" evidence="3">
    <location>
        <begin position="85"/>
        <end position="159"/>
    </location>
</feature>
<dbReference type="InterPro" id="IPR000634">
    <property type="entry name" value="Ser/Thr_deHydtase_PyrdxlP-BS"/>
</dbReference>
<dbReference type="GO" id="GO:0003824">
    <property type="term" value="F:catalytic activity"/>
    <property type="evidence" value="ECO:0007669"/>
    <property type="project" value="UniProtKB-ARBA"/>
</dbReference>
<dbReference type="Pfam" id="PF00291">
    <property type="entry name" value="PALP"/>
    <property type="match status" value="1"/>
</dbReference>
<feature type="domain" description="Threonine synthase N-terminal" evidence="4">
    <location>
        <begin position="10"/>
        <end position="78"/>
    </location>
</feature>
<dbReference type="EMBL" id="AFUV01000020">
    <property type="protein sequence ID" value="EGV05210.1"/>
    <property type="molecule type" value="Genomic_DNA"/>
</dbReference>
<evidence type="ECO:0000259" key="3">
    <source>
        <dbReference type="Pfam" id="PF00291"/>
    </source>
</evidence>
<organism evidence="5 6">
    <name type="scientific">Haemophilus pittmaniae HK 85</name>
    <dbReference type="NCBI Taxonomy" id="1035188"/>
    <lineage>
        <taxon>Bacteria</taxon>
        <taxon>Pseudomonadati</taxon>
        <taxon>Pseudomonadota</taxon>
        <taxon>Gammaproteobacteria</taxon>
        <taxon>Pasteurellales</taxon>
        <taxon>Pasteurellaceae</taxon>
        <taxon>Haemophilus</taxon>
    </lineage>
</organism>
<dbReference type="Proteomes" id="UP000006235">
    <property type="component" value="Unassembled WGS sequence"/>
</dbReference>
<dbReference type="Pfam" id="PF14821">
    <property type="entry name" value="Thr_synth_N"/>
    <property type="match status" value="1"/>
</dbReference>
<dbReference type="InterPro" id="IPR001926">
    <property type="entry name" value="TrpB-like_PALP"/>
</dbReference>
<dbReference type="AlphaFoldDB" id="F9QBC6"/>
<sequence length="170" mass="18501">MNLYNIKHPEEQVNFAQAVRQGLGKDQGLFFPETIPTLSNIDELLALPLVERSQKILAALIGEELPKATLDAMVKNAFTFPAPLEKVEDNIYALELFHGPTLAFKDFGGRFMAQALAAVRGDGKITILTATSGDTGAAVAHAFYGLENINVVILYPKGKISPLQENYSVL</sequence>
<name>F9QBC6_9PAST</name>
<dbReference type="InterPro" id="IPR036052">
    <property type="entry name" value="TrpB-like_PALP_sf"/>
</dbReference>
<evidence type="ECO:0000313" key="5">
    <source>
        <dbReference type="EMBL" id="EGV05210.1"/>
    </source>
</evidence>
<evidence type="ECO:0000256" key="1">
    <source>
        <dbReference type="ARBA" id="ARBA00001933"/>
    </source>
</evidence>
<proteinExistence type="predicted"/>
<keyword evidence="2" id="KW-0663">Pyridoxal phosphate</keyword>
<dbReference type="InterPro" id="IPR037158">
    <property type="entry name" value="Thr_synth_N_sf"/>
</dbReference>
<evidence type="ECO:0000259" key="4">
    <source>
        <dbReference type="Pfam" id="PF14821"/>
    </source>
</evidence>